<dbReference type="GO" id="GO:0016787">
    <property type="term" value="F:hydrolase activity"/>
    <property type="evidence" value="ECO:0007669"/>
    <property type="project" value="UniProtKB-KW"/>
</dbReference>
<feature type="site" description="Important for substrate specificity" evidence="3">
    <location>
        <position position="150"/>
    </location>
</feature>
<evidence type="ECO:0000256" key="3">
    <source>
        <dbReference type="HAMAP-Rule" id="MF_00528"/>
    </source>
</evidence>
<comment type="subcellular location">
    <subcellularLocation>
        <location evidence="3">Cytoplasm</location>
    </subcellularLocation>
</comment>
<dbReference type="PANTHER" id="PTHR43213:SF5">
    <property type="entry name" value="BIFUNCTIONAL DTTP_UTP PYROPHOSPHATASE_METHYLTRANSFERASE PROTEIN-RELATED"/>
    <property type="match status" value="1"/>
</dbReference>
<feature type="active site" description="Proton acceptor" evidence="3">
    <location>
        <position position="67"/>
    </location>
</feature>
<dbReference type="EMBL" id="JBHUOQ010000001">
    <property type="protein sequence ID" value="MFD2828866.1"/>
    <property type="molecule type" value="Genomic_DNA"/>
</dbReference>
<dbReference type="InterPro" id="IPR003697">
    <property type="entry name" value="Maf-like"/>
</dbReference>
<dbReference type="NCBIfam" id="TIGR00172">
    <property type="entry name" value="maf"/>
    <property type="match status" value="1"/>
</dbReference>
<protein>
    <recommendedName>
        <fullName evidence="3">dTTP/UTP pyrophosphatase</fullName>
        <shortName evidence="3">dTTPase/UTPase</shortName>
        <ecNumber evidence="3">3.6.1.9</ecNumber>
    </recommendedName>
    <alternativeName>
        <fullName evidence="3">Nucleoside triphosphate pyrophosphatase</fullName>
    </alternativeName>
    <alternativeName>
        <fullName evidence="3">Nucleotide pyrophosphatase</fullName>
        <shortName evidence="3">Nucleotide PPase</shortName>
    </alternativeName>
</protein>
<dbReference type="PIRSF" id="PIRSF006305">
    <property type="entry name" value="Maf"/>
    <property type="match status" value="1"/>
</dbReference>
<dbReference type="InterPro" id="IPR029001">
    <property type="entry name" value="ITPase-like_fam"/>
</dbReference>
<organism evidence="4 5">
    <name type="scientific">Corticicoccus populi</name>
    <dbReference type="NCBI Taxonomy" id="1812821"/>
    <lineage>
        <taxon>Bacteria</taxon>
        <taxon>Bacillati</taxon>
        <taxon>Bacillota</taxon>
        <taxon>Bacilli</taxon>
        <taxon>Bacillales</taxon>
        <taxon>Staphylococcaceae</taxon>
        <taxon>Corticicoccus</taxon>
    </lineage>
</organism>
<dbReference type="HAMAP" id="MF_00528">
    <property type="entry name" value="Maf"/>
    <property type="match status" value="1"/>
</dbReference>
<keyword evidence="3" id="KW-0546">Nucleotide metabolism</keyword>
<dbReference type="EC" id="3.6.1.9" evidence="3"/>
<accession>A0ABW5WU74</accession>
<evidence type="ECO:0000256" key="1">
    <source>
        <dbReference type="ARBA" id="ARBA00001968"/>
    </source>
</evidence>
<feature type="site" description="Important for substrate specificity" evidence="3">
    <location>
        <position position="68"/>
    </location>
</feature>
<feature type="site" description="Important for substrate specificity" evidence="3">
    <location>
        <position position="11"/>
    </location>
</feature>
<dbReference type="Proteomes" id="UP001597519">
    <property type="component" value="Unassembled WGS sequence"/>
</dbReference>
<dbReference type="Gene3D" id="3.90.950.10">
    <property type="match status" value="1"/>
</dbReference>
<comment type="catalytic activity">
    <reaction evidence="3">
        <text>UTP + H2O = UMP + diphosphate + H(+)</text>
        <dbReference type="Rhea" id="RHEA:29395"/>
        <dbReference type="ChEBI" id="CHEBI:15377"/>
        <dbReference type="ChEBI" id="CHEBI:15378"/>
        <dbReference type="ChEBI" id="CHEBI:33019"/>
        <dbReference type="ChEBI" id="CHEBI:46398"/>
        <dbReference type="ChEBI" id="CHEBI:57865"/>
        <dbReference type="EC" id="3.6.1.9"/>
    </reaction>
</comment>
<reference evidence="5" key="1">
    <citation type="journal article" date="2019" name="Int. J. Syst. Evol. Microbiol.">
        <title>The Global Catalogue of Microorganisms (GCM) 10K type strain sequencing project: providing services to taxonomists for standard genome sequencing and annotation.</title>
        <authorList>
            <consortium name="The Broad Institute Genomics Platform"/>
            <consortium name="The Broad Institute Genome Sequencing Center for Infectious Disease"/>
            <person name="Wu L."/>
            <person name="Ma J."/>
        </authorList>
    </citation>
    <scope>NUCLEOTIDE SEQUENCE [LARGE SCALE GENOMIC DNA]</scope>
    <source>
        <strain evidence="5">KCTC 33575</strain>
    </source>
</reference>
<keyword evidence="2 3" id="KW-0378">Hydrolase</keyword>
<comment type="caution">
    <text evidence="4">The sequence shown here is derived from an EMBL/GenBank/DDBJ whole genome shotgun (WGS) entry which is preliminary data.</text>
</comment>
<keyword evidence="3" id="KW-0963">Cytoplasm</keyword>
<dbReference type="RefSeq" id="WP_377770348.1">
    <property type="nucleotide sequence ID" value="NZ_JBHUOQ010000001.1"/>
</dbReference>
<dbReference type="CDD" id="cd00555">
    <property type="entry name" value="Maf"/>
    <property type="match status" value="1"/>
</dbReference>
<name>A0ABW5WU74_9STAP</name>
<gene>
    <name evidence="4" type="ORF">ACFSX4_00155</name>
</gene>
<dbReference type="PANTHER" id="PTHR43213">
    <property type="entry name" value="BIFUNCTIONAL DTTP/UTP PYROPHOSPHATASE/METHYLTRANSFERASE PROTEIN-RELATED"/>
    <property type="match status" value="1"/>
</dbReference>
<dbReference type="SUPFAM" id="SSF52972">
    <property type="entry name" value="ITPase-like"/>
    <property type="match status" value="1"/>
</dbReference>
<keyword evidence="5" id="KW-1185">Reference proteome</keyword>
<proteinExistence type="inferred from homology"/>
<evidence type="ECO:0000256" key="2">
    <source>
        <dbReference type="ARBA" id="ARBA00022801"/>
    </source>
</evidence>
<comment type="similarity">
    <text evidence="3">Belongs to the Maf family. YhdE subfamily.</text>
</comment>
<sequence length="190" mass="21264">MNIVLASSSPRRQALLNQIGITFTLRTQTADESKITEHNPVKKVTKLAQLKADMTPVYDDEIVITADTIVSCDNEIFEKPEDVDDACRMMTALSGRHHQVHTAVVLKSKVKSKQILSTTDVYFYELDNDDILNYIHTNEPYDKAGGYGIQSTGARFVKKINGDYCTIVGLPAAEVYHALKNWDESIILND</sequence>
<comment type="catalytic activity">
    <reaction evidence="3">
        <text>dTTP + H2O = dTMP + diphosphate + H(+)</text>
        <dbReference type="Rhea" id="RHEA:28534"/>
        <dbReference type="ChEBI" id="CHEBI:15377"/>
        <dbReference type="ChEBI" id="CHEBI:15378"/>
        <dbReference type="ChEBI" id="CHEBI:33019"/>
        <dbReference type="ChEBI" id="CHEBI:37568"/>
        <dbReference type="ChEBI" id="CHEBI:63528"/>
        <dbReference type="EC" id="3.6.1.9"/>
    </reaction>
</comment>
<dbReference type="Pfam" id="PF02545">
    <property type="entry name" value="Maf"/>
    <property type="match status" value="1"/>
</dbReference>
<comment type="cofactor">
    <cofactor evidence="1 3">
        <name>a divalent metal cation</name>
        <dbReference type="ChEBI" id="CHEBI:60240"/>
    </cofactor>
</comment>
<comment type="caution">
    <text evidence="3">Lacks conserved residue(s) required for the propagation of feature annotation.</text>
</comment>
<evidence type="ECO:0000313" key="4">
    <source>
        <dbReference type="EMBL" id="MFD2828866.1"/>
    </source>
</evidence>
<comment type="function">
    <text evidence="3">Nucleoside triphosphate pyrophosphatase that hydrolyzes dTTP and UTP. May have a dual role in cell division arrest and in preventing the incorporation of modified nucleotides into cellular nucleic acids.</text>
</comment>
<evidence type="ECO:0000313" key="5">
    <source>
        <dbReference type="Proteomes" id="UP001597519"/>
    </source>
</evidence>